<feature type="region of interest" description="Disordered" evidence="1">
    <location>
        <begin position="1"/>
        <end position="35"/>
    </location>
</feature>
<sequence length="89" mass="9675">MQGVPSPPLWHCKRDWNPGSSPVLTPSSPNSEHLRHVPHSPHFLFDSPVHSGSPLPLPGRRGGWAGGTCIYRAVTVECLGISSTGFKFY</sequence>
<reference evidence="2" key="2">
    <citation type="journal article" date="2015" name="Fish Shellfish Immunol.">
        <title>Early steps in the European eel (Anguilla anguilla)-Vibrio vulnificus interaction in the gills: Role of the RtxA13 toxin.</title>
        <authorList>
            <person name="Callol A."/>
            <person name="Pajuelo D."/>
            <person name="Ebbesson L."/>
            <person name="Teles M."/>
            <person name="MacKenzie S."/>
            <person name="Amaro C."/>
        </authorList>
    </citation>
    <scope>NUCLEOTIDE SEQUENCE</scope>
</reference>
<accession>A0A0E9WLW3</accession>
<reference evidence="2" key="1">
    <citation type="submission" date="2014-11" db="EMBL/GenBank/DDBJ databases">
        <authorList>
            <person name="Amaro Gonzalez C."/>
        </authorList>
    </citation>
    <scope>NUCLEOTIDE SEQUENCE</scope>
</reference>
<organism evidence="2">
    <name type="scientific">Anguilla anguilla</name>
    <name type="common">European freshwater eel</name>
    <name type="synonym">Muraena anguilla</name>
    <dbReference type="NCBI Taxonomy" id="7936"/>
    <lineage>
        <taxon>Eukaryota</taxon>
        <taxon>Metazoa</taxon>
        <taxon>Chordata</taxon>
        <taxon>Craniata</taxon>
        <taxon>Vertebrata</taxon>
        <taxon>Euteleostomi</taxon>
        <taxon>Actinopterygii</taxon>
        <taxon>Neopterygii</taxon>
        <taxon>Teleostei</taxon>
        <taxon>Anguilliformes</taxon>
        <taxon>Anguillidae</taxon>
        <taxon>Anguilla</taxon>
    </lineage>
</organism>
<evidence type="ECO:0000313" key="2">
    <source>
        <dbReference type="EMBL" id="JAH91271.1"/>
    </source>
</evidence>
<dbReference type="AlphaFoldDB" id="A0A0E9WLW3"/>
<proteinExistence type="predicted"/>
<name>A0A0E9WLW3_ANGAN</name>
<evidence type="ECO:0000256" key="1">
    <source>
        <dbReference type="SAM" id="MobiDB-lite"/>
    </source>
</evidence>
<protein>
    <submittedName>
        <fullName evidence="2">Uncharacterized protein</fullName>
    </submittedName>
</protein>
<dbReference type="EMBL" id="GBXM01017306">
    <property type="protein sequence ID" value="JAH91271.1"/>
    <property type="molecule type" value="Transcribed_RNA"/>
</dbReference>
<feature type="compositionally biased region" description="Polar residues" evidence="1">
    <location>
        <begin position="18"/>
        <end position="31"/>
    </location>
</feature>